<dbReference type="Gene3D" id="2.40.128.260">
    <property type="entry name" value="Type IV secretion system, VirB10/TraB/TrbI"/>
    <property type="match status" value="1"/>
</dbReference>
<dbReference type="AlphaFoldDB" id="A0A4R2GGA7"/>
<evidence type="ECO:0000256" key="6">
    <source>
        <dbReference type="SAM" id="MobiDB-lite"/>
    </source>
</evidence>
<evidence type="ECO:0000256" key="2">
    <source>
        <dbReference type="ARBA" id="ARBA00010265"/>
    </source>
</evidence>
<reference evidence="8 9" key="1">
    <citation type="submission" date="2019-03" db="EMBL/GenBank/DDBJ databases">
        <title>Genomic Encyclopedia of Type Strains, Phase IV (KMG-IV): sequencing the most valuable type-strain genomes for metagenomic binning, comparative biology and taxonomic classification.</title>
        <authorList>
            <person name="Goeker M."/>
        </authorList>
    </citation>
    <scope>NUCLEOTIDE SEQUENCE [LARGE SCALE GENOMIC DNA]</scope>
    <source>
        <strain evidence="8 9">DSM 22958</strain>
    </source>
</reference>
<dbReference type="EMBL" id="SLWL01000041">
    <property type="protein sequence ID" value="TCO06992.1"/>
    <property type="molecule type" value="Genomic_DNA"/>
</dbReference>
<keyword evidence="5 7" id="KW-0472">Membrane</keyword>
<evidence type="ECO:0000256" key="1">
    <source>
        <dbReference type="ARBA" id="ARBA00004167"/>
    </source>
</evidence>
<name>A0A4R2GGA7_9HYPH</name>
<sequence length="387" mass="41644">MSEADNRENAAPSTEAVAPMRLRAEPPRVTRLSRRVLAGLGLVASLGIGGALIYALQTRDRGNNGEELYSTENRTTADGLAGLPRDYTGPILGPALPGDLGRPILSAQDRGQPVVVPTTPGVDPAEQRRLAEAESARTSRVFFQTETRTTASAITPDANTTTNLARLDQTGTPTAQDRQAAFLNAAVDRRTVASDRVMPPASPYVLQAGSVISGALITGIRSDLPGQITAQVTENIYDSPTGRILLVPQGTRIIGQYDNNVGFGQRRVLLVWNRLIFPNGRSIVLERQPGADTQGYAGLEDGVDYHWWDLAKAAGLSTLLAVGAELAMDDEDRLVQAIRNGAQDTINDAGQQIIRRQLQIAPTLTIRPGFPVRIIVTRDLVMEPYRG</sequence>
<dbReference type="GO" id="GO:0016020">
    <property type="term" value="C:membrane"/>
    <property type="evidence" value="ECO:0007669"/>
    <property type="project" value="UniProtKB-SubCell"/>
</dbReference>
<keyword evidence="9" id="KW-1185">Reference proteome</keyword>
<dbReference type="CDD" id="cd16429">
    <property type="entry name" value="VirB10"/>
    <property type="match status" value="1"/>
</dbReference>
<protein>
    <submittedName>
        <fullName evidence="8">Type IV secretion system protein VirB10</fullName>
    </submittedName>
</protein>
<gene>
    <name evidence="8" type="ORF">EV666_1412</name>
</gene>
<evidence type="ECO:0000313" key="8">
    <source>
        <dbReference type="EMBL" id="TCO06992.1"/>
    </source>
</evidence>
<comment type="similarity">
    <text evidence="2">Belongs to the TrbI/VirB10 family.</text>
</comment>
<dbReference type="RefSeq" id="WP_207906456.1">
    <property type="nucleotide sequence ID" value="NZ_JBHUNN010000002.1"/>
</dbReference>
<keyword evidence="4 7" id="KW-1133">Transmembrane helix</keyword>
<comment type="caution">
    <text evidence="8">The sequence shown here is derived from an EMBL/GenBank/DDBJ whole genome shotgun (WGS) entry which is preliminary data.</text>
</comment>
<evidence type="ECO:0000313" key="9">
    <source>
        <dbReference type="Proteomes" id="UP000294881"/>
    </source>
</evidence>
<dbReference type="InterPro" id="IPR042217">
    <property type="entry name" value="T4SS_VirB10/TrbI"/>
</dbReference>
<keyword evidence="3 7" id="KW-0812">Transmembrane</keyword>
<proteinExistence type="inferred from homology"/>
<evidence type="ECO:0000256" key="3">
    <source>
        <dbReference type="ARBA" id="ARBA00022692"/>
    </source>
</evidence>
<comment type="subcellular location">
    <subcellularLocation>
        <location evidence="1">Membrane</location>
        <topology evidence="1">Single-pass membrane protein</topology>
    </subcellularLocation>
</comment>
<feature type="transmembrane region" description="Helical" evidence="7">
    <location>
        <begin position="36"/>
        <end position="56"/>
    </location>
</feature>
<organism evidence="8 9">
    <name type="scientific">Camelimonas lactis</name>
    <dbReference type="NCBI Taxonomy" id="659006"/>
    <lineage>
        <taxon>Bacteria</taxon>
        <taxon>Pseudomonadati</taxon>
        <taxon>Pseudomonadota</taxon>
        <taxon>Alphaproteobacteria</taxon>
        <taxon>Hyphomicrobiales</taxon>
        <taxon>Chelatococcaceae</taxon>
        <taxon>Camelimonas</taxon>
    </lineage>
</organism>
<dbReference type="Pfam" id="PF03743">
    <property type="entry name" value="TrbI"/>
    <property type="match status" value="1"/>
</dbReference>
<accession>A0A4R2GGA7</accession>
<dbReference type="Proteomes" id="UP000294881">
    <property type="component" value="Unassembled WGS sequence"/>
</dbReference>
<evidence type="ECO:0000256" key="7">
    <source>
        <dbReference type="SAM" id="Phobius"/>
    </source>
</evidence>
<evidence type="ECO:0000256" key="4">
    <source>
        <dbReference type="ARBA" id="ARBA00022989"/>
    </source>
</evidence>
<feature type="region of interest" description="Disordered" evidence="6">
    <location>
        <begin position="1"/>
        <end position="21"/>
    </location>
</feature>
<dbReference type="InterPro" id="IPR005498">
    <property type="entry name" value="T4SS_VirB10/TraB/TrbI"/>
</dbReference>
<evidence type="ECO:0000256" key="5">
    <source>
        <dbReference type="ARBA" id="ARBA00023136"/>
    </source>
</evidence>